<dbReference type="GO" id="GO:0005634">
    <property type="term" value="C:nucleus"/>
    <property type="evidence" value="ECO:0007669"/>
    <property type="project" value="TreeGrafter"/>
</dbReference>
<dbReference type="InterPro" id="IPR046757">
    <property type="entry name" value="YL1_N"/>
</dbReference>
<dbReference type="PANTHER" id="PTHR13275:SF4">
    <property type="entry name" value="VACUOLAR PROTEIN SORTING-ASSOCIATED PROTEIN 72 HOMOLOG"/>
    <property type="match status" value="1"/>
</dbReference>
<sequence length="414" mass="47633">MFSIELNCNLQTISREMSDKSVEPLAVTRERRANAGAKMSSLLDREEVVDDFYKTTYGGFEEEAEDNDYLSDESDSHDEIDSDFSIDENDEPISDDNEEGERKRRMKSKSVYKEPKPVAKKAVPTKPSVSVKSEAGTSGTSGQSAGSSTRSGGARRPPSLGALSSPTKSRISPKKWFRESTRKNARETEHRLRVAKKESEMRRKSGRNAVPQYRQLTQQEMLKESRKTEALNLKSLERYRKLELEKSKKIKLVKESPKGPYVRYQSVAMPLIQELPQQTTQTNPNPTQQLNEEKVLNEEPVEPRECVSGKCCRTFISFTDDKTFKEYFPERRQPVVKQKLYCPISHLPGRYFDPVTLLPYSSAATFRAIREAYYKQLEQLGDQRQPEVAKWVQWRKRTAAQRPNIHPRIIRIIK</sequence>
<dbReference type="InterPro" id="IPR013272">
    <property type="entry name" value="Vps72/YL1_C"/>
</dbReference>
<dbReference type="SMART" id="SM00993">
    <property type="entry name" value="YL1_C"/>
    <property type="match status" value="1"/>
</dbReference>
<dbReference type="Pfam" id="PF05764">
    <property type="entry name" value="YL1"/>
    <property type="match status" value="1"/>
</dbReference>
<evidence type="ECO:0000313" key="5">
    <source>
        <dbReference type="EMBL" id="CAD7630473.1"/>
    </source>
</evidence>
<dbReference type="EMBL" id="CAJPIZ010008147">
    <property type="protein sequence ID" value="CAG2110903.1"/>
    <property type="molecule type" value="Genomic_DNA"/>
</dbReference>
<dbReference type="AlphaFoldDB" id="A0A7R9KW97"/>
<organism evidence="5">
    <name type="scientific">Medioppia subpectinata</name>
    <dbReference type="NCBI Taxonomy" id="1979941"/>
    <lineage>
        <taxon>Eukaryota</taxon>
        <taxon>Metazoa</taxon>
        <taxon>Ecdysozoa</taxon>
        <taxon>Arthropoda</taxon>
        <taxon>Chelicerata</taxon>
        <taxon>Arachnida</taxon>
        <taxon>Acari</taxon>
        <taxon>Acariformes</taxon>
        <taxon>Sarcoptiformes</taxon>
        <taxon>Oribatida</taxon>
        <taxon>Brachypylina</taxon>
        <taxon>Oppioidea</taxon>
        <taxon>Oppiidae</taxon>
        <taxon>Medioppia</taxon>
    </lineage>
</organism>
<evidence type="ECO:0000256" key="1">
    <source>
        <dbReference type="ARBA" id="ARBA00006832"/>
    </source>
</evidence>
<proteinExistence type="inferred from homology"/>
<accession>A0A7R9KW97</accession>
<comment type="similarity">
    <text evidence="1">Belongs to the VPS72/YL1 family.</text>
</comment>
<evidence type="ECO:0000313" key="6">
    <source>
        <dbReference type="Proteomes" id="UP000759131"/>
    </source>
</evidence>
<gene>
    <name evidence="5" type="ORF">OSB1V03_LOCUS10886</name>
</gene>
<evidence type="ECO:0000256" key="2">
    <source>
        <dbReference type="ARBA" id="ARBA00020000"/>
    </source>
</evidence>
<feature type="compositionally biased region" description="Low complexity" evidence="3">
    <location>
        <begin position="135"/>
        <end position="156"/>
    </location>
</feature>
<evidence type="ECO:0000259" key="4">
    <source>
        <dbReference type="SMART" id="SM00993"/>
    </source>
</evidence>
<name>A0A7R9KW97_9ACAR</name>
<feature type="compositionally biased region" description="Acidic residues" evidence="3">
    <location>
        <begin position="60"/>
        <end position="99"/>
    </location>
</feature>
<reference evidence="5" key="1">
    <citation type="submission" date="2020-11" db="EMBL/GenBank/DDBJ databases">
        <authorList>
            <person name="Tran Van P."/>
        </authorList>
    </citation>
    <scope>NUCLEOTIDE SEQUENCE</scope>
</reference>
<dbReference type="PANTHER" id="PTHR13275">
    <property type="entry name" value="YL-1 PROTEIN TRANSCRIPTION FACTOR-LIKE 1"/>
    <property type="match status" value="1"/>
</dbReference>
<dbReference type="OrthoDB" id="78296at2759"/>
<dbReference type="Proteomes" id="UP000759131">
    <property type="component" value="Unassembled WGS sequence"/>
</dbReference>
<feature type="region of interest" description="Disordered" evidence="3">
    <location>
        <begin position="57"/>
        <end position="213"/>
    </location>
</feature>
<dbReference type="Pfam" id="PF08265">
    <property type="entry name" value="YL1_C"/>
    <property type="match status" value="1"/>
</dbReference>
<dbReference type="EMBL" id="OC862722">
    <property type="protein sequence ID" value="CAD7630473.1"/>
    <property type="molecule type" value="Genomic_DNA"/>
</dbReference>
<feature type="domain" description="Vps72/YL1 C-terminal" evidence="4">
    <location>
        <begin position="340"/>
        <end position="369"/>
    </location>
</feature>
<evidence type="ECO:0000256" key="3">
    <source>
        <dbReference type="SAM" id="MobiDB-lite"/>
    </source>
</evidence>
<protein>
    <recommendedName>
        <fullName evidence="2">Vacuolar protein sorting-associated protein 72 homolog</fullName>
    </recommendedName>
</protein>
<keyword evidence="6" id="KW-1185">Reference proteome</keyword>
<feature type="compositionally biased region" description="Basic and acidic residues" evidence="3">
    <location>
        <begin position="176"/>
        <end position="203"/>
    </location>
</feature>